<evidence type="ECO:0000313" key="3">
    <source>
        <dbReference type="Proteomes" id="UP001227317"/>
    </source>
</evidence>
<feature type="compositionally biased region" description="Basic and acidic residues" evidence="1">
    <location>
        <begin position="77"/>
        <end position="89"/>
    </location>
</feature>
<organism evidence="2 3">
    <name type="scientific">Azospirillum isscasi</name>
    <dbReference type="NCBI Taxonomy" id="3053926"/>
    <lineage>
        <taxon>Bacteria</taxon>
        <taxon>Pseudomonadati</taxon>
        <taxon>Pseudomonadota</taxon>
        <taxon>Alphaproteobacteria</taxon>
        <taxon>Rhodospirillales</taxon>
        <taxon>Azospirillaceae</taxon>
        <taxon>Azospirillum</taxon>
    </lineage>
</organism>
<reference evidence="2 3" key="1">
    <citation type="submission" date="2023-06" db="EMBL/GenBank/DDBJ databases">
        <title>Azospirillum isscasensis sp.nov, a bacterium isolated from rhizosphere soil of rice.</title>
        <authorList>
            <person name="Wang H."/>
        </authorList>
    </citation>
    <scope>NUCLEOTIDE SEQUENCE [LARGE SCALE GENOMIC DNA]</scope>
    <source>
        <strain evidence="2 3">C340-1</strain>
    </source>
</reference>
<dbReference type="RefSeq" id="WP_306703046.1">
    <property type="nucleotide sequence ID" value="NZ_JAUJFI010000001.1"/>
</dbReference>
<proteinExistence type="predicted"/>
<keyword evidence="3" id="KW-1185">Reference proteome</keyword>
<dbReference type="Proteomes" id="UP001227317">
    <property type="component" value="Unassembled WGS sequence"/>
</dbReference>
<protein>
    <recommendedName>
        <fullName evidence="4">Histidine kinase</fullName>
    </recommendedName>
</protein>
<evidence type="ECO:0000256" key="1">
    <source>
        <dbReference type="SAM" id="MobiDB-lite"/>
    </source>
</evidence>
<feature type="non-terminal residue" evidence="2">
    <location>
        <position position="89"/>
    </location>
</feature>
<evidence type="ECO:0000313" key="2">
    <source>
        <dbReference type="EMBL" id="MDQ2101071.1"/>
    </source>
</evidence>
<name>A0ABU0WA55_9PROT</name>
<dbReference type="EMBL" id="JAUJFI010000001">
    <property type="protein sequence ID" value="MDQ2101071.1"/>
    <property type="molecule type" value="Genomic_DNA"/>
</dbReference>
<gene>
    <name evidence="2" type="ORF">QSG27_00005</name>
</gene>
<sequence>MRTVSIKAVLPVIVGGLALLGLFTAGDTAIDSLRGAEAASAYRRVNEAAGRMVVAAGELALERGTSNGALNGPDPLPAERRARLQQRRD</sequence>
<accession>A0ABU0WA55</accession>
<feature type="region of interest" description="Disordered" evidence="1">
    <location>
        <begin position="64"/>
        <end position="89"/>
    </location>
</feature>
<comment type="caution">
    <text evidence="2">The sequence shown here is derived from an EMBL/GenBank/DDBJ whole genome shotgun (WGS) entry which is preliminary data.</text>
</comment>
<evidence type="ECO:0008006" key="4">
    <source>
        <dbReference type="Google" id="ProtNLM"/>
    </source>
</evidence>